<accession>A0ABZ1C2M4</accession>
<gene>
    <name evidence="2" type="ORF">K1X11_014200</name>
</gene>
<reference evidence="2 3" key="2">
    <citation type="submission" date="2023-12" db="EMBL/GenBank/DDBJ databases">
        <title>Description of an unclassified Opitutus bacterium of Verrucomicrobiota.</title>
        <authorList>
            <person name="Zhang D.-F."/>
        </authorList>
    </citation>
    <scope>NUCLEOTIDE SEQUENCE [LARGE SCALE GENOMIC DNA]</scope>
    <source>
        <strain evidence="2 3">WL0086</strain>
    </source>
</reference>
<evidence type="ECO:0000313" key="3">
    <source>
        <dbReference type="Proteomes" id="UP000738431"/>
    </source>
</evidence>
<evidence type="ECO:0000313" key="2">
    <source>
        <dbReference type="EMBL" id="WRQ85961.1"/>
    </source>
</evidence>
<name>A0ABZ1C2M4_9BACT</name>
<feature type="transmembrane region" description="Helical" evidence="1">
    <location>
        <begin position="90"/>
        <end position="123"/>
    </location>
</feature>
<dbReference type="EMBL" id="CP139781">
    <property type="protein sequence ID" value="WRQ85961.1"/>
    <property type="molecule type" value="Genomic_DNA"/>
</dbReference>
<reference evidence="2 3" key="1">
    <citation type="submission" date="2021-08" db="EMBL/GenBank/DDBJ databases">
        <authorList>
            <person name="Zhang D."/>
            <person name="Zhang A."/>
            <person name="Wang L."/>
        </authorList>
    </citation>
    <scope>NUCLEOTIDE SEQUENCE [LARGE SCALE GENOMIC DNA]</scope>
    <source>
        <strain evidence="2 3">WL0086</strain>
    </source>
</reference>
<keyword evidence="1" id="KW-0812">Transmembrane</keyword>
<dbReference type="RefSeq" id="WP_221031473.1">
    <property type="nucleotide sequence ID" value="NZ_CP139781.1"/>
</dbReference>
<keyword evidence="1" id="KW-0472">Membrane</keyword>
<evidence type="ECO:0000256" key="1">
    <source>
        <dbReference type="SAM" id="Phobius"/>
    </source>
</evidence>
<keyword evidence="3" id="KW-1185">Reference proteome</keyword>
<sequence>MKNLIRNLCALPFAAPWGYTLMVYFCLLFSFMLLMALNPFATFRRDGVEITFREFWASGAGPFGALVGLSAGLCARGLIMRRQRSQWSGVWMGAVMAVGAAFSQAWQAVIVFLTVGFLTTIYLSTNRAVALYFAELNENDDDQSESEGR</sequence>
<proteinExistence type="predicted"/>
<keyword evidence="1" id="KW-1133">Transmembrane helix</keyword>
<dbReference type="Proteomes" id="UP000738431">
    <property type="component" value="Chromosome"/>
</dbReference>
<protein>
    <recommendedName>
        <fullName evidence="4">DUF4345 domain-containing protein</fullName>
    </recommendedName>
</protein>
<feature type="transmembrane region" description="Helical" evidence="1">
    <location>
        <begin position="21"/>
        <end position="43"/>
    </location>
</feature>
<evidence type="ECO:0008006" key="4">
    <source>
        <dbReference type="Google" id="ProtNLM"/>
    </source>
</evidence>
<feature type="transmembrane region" description="Helical" evidence="1">
    <location>
        <begin position="55"/>
        <end position="78"/>
    </location>
</feature>
<organism evidence="2 3">
    <name type="scientific">Actomonas aquatica</name>
    <dbReference type="NCBI Taxonomy" id="2866162"/>
    <lineage>
        <taxon>Bacteria</taxon>
        <taxon>Pseudomonadati</taxon>
        <taxon>Verrucomicrobiota</taxon>
        <taxon>Opitutia</taxon>
        <taxon>Opitutales</taxon>
        <taxon>Opitutaceae</taxon>
        <taxon>Actomonas</taxon>
    </lineage>
</organism>